<comment type="caution">
    <text evidence="2">The sequence shown here is derived from an EMBL/GenBank/DDBJ whole genome shotgun (WGS) entry which is preliminary data.</text>
</comment>
<evidence type="ECO:0000256" key="1">
    <source>
        <dbReference type="SAM" id="MobiDB-lite"/>
    </source>
</evidence>
<accession>A0A8S9P8E4</accession>
<feature type="non-terminal residue" evidence="2">
    <location>
        <position position="1"/>
    </location>
</feature>
<feature type="region of interest" description="Disordered" evidence="1">
    <location>
        <begin position="1"/>
        <end position="36"/>
    </location>
</feature>
<dbReference type="Proteomes" id="UP000712600">
    <property type="component" value="Unassembled WGS sequence"/>
</dbReference>
<reference evidence="2" key="1">
    <citation type="submission" date="2019-12" db="EMBL/GenBank/DDBJ databases">
        <title>Genome sequencing and annotation of Brassica cretica.</title>
        <authorList>
            <person name="Studholme D.J."/>
            <person name="Sarris P."/>
        </authorList>
    </citation>
    <scope>NUCLEOTIDE SEQUENCE</scope>
    <source>
        <strain evidence="2">PFS-109/04</strain>
        <tissue evidence="2">Leaf</tissue>
    </source>
</reference>
<proteinExistence type="predicted"/>
<evidence type="ECO:0000313" key="2">
    <source>
        <dbReference type="EMBL" id="KAF3511759.1"/>
    </source>
</evidence>
<dbReference type="EMBL" id="QGKX02001521">
    <property type="protein sequence ID" value="KAF3511759.1"/>
    <property type="molecule type" value="Genomic_DNA"/>
</dbReference>
<protein>
    <submittedName>
        <fullName evidence="2">Uncharacterized protein</fullName>
    </submittedName>
</protein>
<dbReference type="AlphaFoldDB" id="A0A8S9P8E4"/>
<evidence type="ECO:0000313" key="3">
    <source>
        <dbReference type="Proteomes" id="UP000712600"/>
    </source>
</evidence>
<gene>
    <name evidence="2" type="ORF">F2Q69_00001350</name>
</gene>
<sequence>RTDSDIISGSCKPGFDGRVQSKIKPGLEERTDSATNTGLEEIIDSDINTGFFKPGFELRVVDSDNNMDLEERTDSGMNMDSFEPGFDLSSEPGLEFPKRIKMMIKLQKRNMNKELEVVLLTNSKVESIIFAVREREREWREERERKEEEKLLFVRKRWL</sequence>
<name>A0A8S9P8E4_BRACR</name>
<organism evidence="2 3">
    <name type="scientific">Brassica cretica</name>
    <name type="common">Mustard</name>
    <dbReference type="NCBI Taxonomy" id="69181"/>
    <lineage>
        <taxon>Eukaryota</taxon>
        <taxon>Viridiplantae</taxon>
        <taxon>Streptophyta</taxon>
        <taxon>Embryophyta</taxon>
        <taxon>Tracheophyta</taxon>
        <taxon>Spermatophyta</taxon>
        <taxon>Magnoliopsida</taxon>
        <taxon>eudicotyledons</taxon>
        <taxon>Gunneridae</taxon>
        <taxon>Pentapetalae</taxon>
        <taxon>rosids</taxon>
        <taxon>malvids</taxon>
        <taxon>Brassicales</taxon>
        <taxon>Brassicaceae</taxon>
        <taxon>Brassiceae</taxon>
        <taxon>Brassica</taxon>
    </lineage>
</organism>